<gene>
    <name evidence="2" type="ORF">V5N11_003191</name>
</gene>
<accession>A0ABD0ZH53</accession>
<dbReference type="AlphaFoldDB" id="A0ABD0ZH53"/>
<evidence type="ECO:0000313" key="2">
    <source>
        <dbReference type="EMBL" id="KAL1188160.1"/>
    </source>
</evidence>
<name>A0ABD0ZH53_CARAN</name>
<evidence type="ECO:0000256" key="1">
    <source>
        <dbReference type="SAM" id="MobiDB-lite"/>
    </source>
</evidence>
<organism evidence="2 3">
    <name type="scientific">Cardamine amara subsp. amara</name>
    <dbReference type="NCBI Taxonomy" id="228776"/>
    <lineage>
        <taxon>Eukaryota</taxon>
        <taxon>Viridiplantae</taxon>
        <taxon>Streptophyta</taxon>
        <taxon>Embryophyta</taxon>
        <taxon>Tracheophyta</taxon>
        <taxon>Spermatophyta</taxon>
        <taxon>Magnoliopsida</taxon>
        <taxon>eudicotyledons</taxon>
        <taxon>Gunneridae</taxon>
        <taxon>Pentapetalae</taxon>
        <taxon>rosids</taxon>
        <taxon>malvids</taxon>
        <taxon>Brassicales</taxon>
        <taxon>Brassicaceae</taxon>
        <taxon>Cardamineae</taxon>
        <taxon>Cardamine</taxon>
    </lineage>
</organism>
<dbReference type="Proteomes" id="UP001558713">
    <property type="component" value="Unassembled WGS sequence"/>
</dbReference>
<protein>
    <submittedName>
        <fullName evidence="2">Uncharacterized protein</fullName>
    </submittedName>
</protein>
<evidence type="ECO:0000313" key="3">
    <source>
        <dbReference type="Proteomes" id="UP001558713"/>
    </source>
</evidence>
<proteinExistence type="predicted"/>
<keyword evidence="3" id="KW-1185">Reference proteome</keyword>
<reference evidence="2 3" key="1">
    <citation type="submission" date="2024-04" db="EMBL/GenBank/DDBJ databases">
        <title>Genome assembly C_amara_ONT_v2.</title>
        <authorList>
            <person name="Yant L."/>
            <person name="Moore C."/>
            <person name="Slenker M."/>
        </authorList>
    </citation>
    <scope>NUCLEOTIDE SEQUENCE [LARGE SCALE GENOMIC DNA]</scope>
    <source>
        <tissue evidence="2">Leaf</tissue>
    </source>
</reference>
<sequence length="129" mass="14545">MISYNKNQNPRSYIRYRGNSSHGNPNLEIEPADLQGIPFNDLIESVSQPTQHYHVNSNPIMALSQPRLYTFDFMSCNREVQEEGSNINNVGSKFPRPITILTNNGLHQELPPNGTITEEGNVDATPYDI</sequence>
<feature type="region of interest" description="Disordered" evidence="1">
    <location>
        <begin position="109"/>
        <end position="129"/>
    </location>
</feature>
<dbReference type="EMBL" id="JBANAX010000931">
    <property type="protein sequence ID" value="KAL1188160.1"/>
    <property type="molecule type" value="Genomic_DNA"/>
</dbReference>
<comment type="caution">
    <text evidence="2">The sequence shown here is derived from an EMBL/GenBank/DDBJ whole genome shotgun (WGS) entry which is preliminary data.</text>
</comment>